<dbReference type="Proteomes" id="UP000215377">
    <property type="component" value="Unassembled WGS sequence"/>
</dbReference>
<dbReference type="SUPFAM" id="SSF69318">
    <property type="entry name" value="Integrin alpha N-terminal domain"/>
    <property type="match status" value="2"/>
</dbReference>
<evidence type="ECO:0000256" key="4">
    <source>
        <dbReference type="ARBA" id="ARBA00023180"/>
    </source>
</evidence>
<dbReference type="Pfam" id="PF17803">
    <property type="entry name" value="Cadherin_4"/>
    <property type="match status" value="3"/>
</dbReference>
<dbReference type="CDD" id="cd11304">
    <property type="entry name" value="Cadherin_repeat"/>
    <property type="match status" value="1"/>
</dbReference>
<evidence type="ECO:0000256" key="3">
    <source>
        <dbReference type="ARBA" id="ARBA00022801"/>
    </source>
</evidence>
<reference evidence="6 7" key="1">
    <citation type="submission" date="2013-04" db="EMBL/GenBank/DDBJ databases">
        <title>Oceanicola sp. 22II1-22F33 Genome Sequencing.</title>
        <authorList>
            <person name="Lai Q."/>
            <person name="Li G."/>
            <person name="Shao Z."/>
        </authorList>
    </citation>
    <scope>NUCLEOTIDE SEQUENCE [LARGE SCALE GENOMIC DNA]</scope>
    <source>
        <strain evidence="6 7">22II1-22F33</strain>
    </source>
</reference>
<dbReference type="InterPro" id="IPR002126">
    <property type="entry name" value="Cadherin-like_dom"/>
</dbReference>
<dbReference type="NCBIfam" id="TIGR01965">
    <property type="entry name" value="VCBS_repeat"/>
    <property type="match status" value="2"/>
</dbReference>
<protein>
    <recommendedName>
        <fullName evidence="5">Cadherin domain-containing protein</fullName>
    </recommendedName>
</protein>
<dbReference type="InterPro" id="IPR028994">
    <property type="entry name" value="Integrin_alpha_N"/>
</dbReference>
<proteinExistence type="predicted"/>
<dbReference type="GO" id="GO:0005509">
    <property type="term" value="F:calcium ion binding"/>
    <property type="evidence" value="ECO:0007669"/>
    <property type="project" value="InterPro"/>
</dbReference>
<keyword evidence="4" id="KW-0325">Glycoprotein</keyword>
<evidence type="ECO:0000259" key="5">
    <source>
        <dbReference type="PROSITE" id="PS50268"/>
    </source>
</evidence>
<keyword evidence="1" id="KW-0732">Signal</keyword>
<dbReference type="GO" id="GO:0016020">
    <property type="term" value="C:membrane"/>
    <property type="evidence" value="ECO:0007669"/>
    <property type="project" value="InterPro"/>
</dbReference>
<dbReference type="InterPro" id="IPR010221">
    <property type="entry name" value="VCBS_dom"/>
</dbReference>
<dbReference type="PROSITE" id="PS50268">
    <property type="entry name" value="CADHERIN_2"/>
    <property type="match status" value="1"/>
</dbReference>
<organism evidence="6 7">
    <name type="scientific">Marinibacterium profundimaris</name>
    <dbReference type="NCBI Taxonomy" id="1679460"/>
    <lineage>
        <taxon>Bacteria</taxon>
        <taxon>Pseudomonadati</taxon>
        <taxon>Pseudomonadota</taxon>
        <taxon>Alphaproteobacteria</taxon>
        <taxon>Rhodobacterales</taxon>
        <taxon>Paracoccaceae</taxon>
        <taxon>Marinibacterium</taxon>
    </lineage>
</organism>
<dbReference type="InterPro" id="IPR013519">
    <property type="entry name" value="Int_alpha_beta-p"/>
</dbReference>
<keyword evidence="7" id="KW-1185">Reference proteome</keyword>
<dbReference type="InterPro" id="IPR040853">
    <property type="entry name" value="RapA2_cadherin-like"/>
</dbReference>
<keyword evidence="2" id="KW-0677">Repeat</keyword>
<dbReference type="GO" id="GO:0016787">
    <property type="term" value="F:hydrolase activity"/>
    <property type="evidence" value="ECO:0007669"/>
    <property type="project" value="UniProtKB-KW"/>
</dbReference>
<dbReference type="SMART" id="SM00191">
    <property type="entry name" value="Int_alpha"/>
    <property type="match status" value="3"/>
</dbReference>
<dbReference type="PANTHER" id="PTHR23221:SF7">
    <property type="entry name" value="PHOSPHATIDYLINOSITOL-GLYCAN-SPECIFIC PHOSPHOLIPASE D"/>
    <property type="match status" value="1"/>
</dbReference>
<evidence type="ECO:0000256" key="1">
    <source>
        <dbReference type="ARBA" id="ARBA00022729"/>
    </source>
</evidence>
<accession>A0A225NEW1</accession>
<dbReference type="AlphaFoldDB" id="A0A225NEW1"/>
<dbReference type="Pfam" id="PF01839">
    <property type="entry name" value="FG-GAP"/>
    <property type="match status" value="1"/>
</dbReference>
<evidence type="ECO:0000313" key="6">
    <source>
        <dbReference type="EMBL" id="OWU71440.1"/>
    </source>
</evidence>
<dbReference type="EMBL" id="AQQR01000009">
    <property type="protein sequence ID" value="OWU71440.1"/>
    <property type="molecule type" value="Genomic_DNA"/>
</dbReference>
<keyword evidence="3" id="KW-0378">Hydrolase</keyword>
<dbReference type="Gene3D" id="2.130.10.130">
    <property type="entry name" value="Integrin alpha, N-terminal"/>
    <property type="match status" value="3"/>
</dbReference>
<gene>
    <name evidence="6" type="ORF">ATO3_18360</name>
</gene>
<name>A0A225NEW1_9RHOB</name>
<dbReference type="PANTHER" id="PTHR23221">
    <property type="entry name" value="GLYCOSYLPHOSPHATIDYLINOSITOL PHOSPHOLIPASE D"/>
    <property type="match status" value="1"/>
</dbReference>
<evidence type="ECO:0000313" key="7">
    <source>
        <dbReference type="Proteomes" id="UP000215377"/>
    </source>
</evidence>
<feature type="domain" description="Cadherin" evidence="5">
    <location>
        <begin position="97"/>
        <end position="201"/>
    </location>
</feature>
<dbReference type="InterPro" id="IPR013517">
    <property type="entry name" value="FG-GAP"/>
</dbReference>
<evidence type="ECO:0000256" key="2">
    <source>
        <dbReference type="ARBA" id="ARBA00022737"/>
    </source>
</evidence>
<comment type="caution">
    <text evidence="6">The sequence shown here is derived from an EMBL/GenBank/DDBJ whole genome shotgun (WGS) entry which is preliminary data.</text>
</comment>
<dbReference type="GO" id="GO:0007156">
    <property type="term" value="P:homophilic cell adhesion via plasma membrane adhesion molecules"/>
    <property type="evidence" value="ECO:0007669"/>
    <property type="project" value="InterPro"/>
</dbReference>
<sequence length="1214" mass="130343">MDNGRIAAREDGPVKRLDLAALIGGGDGTAFTYTITRPPLEGIASVRGHVLRFNPGPDFQDLSEGEIRRLQMEITATGPDGEELSSRVTLSVRGANDAPEIEASVITTSEDGPVVRLNLGAIATDPDGDRLSYEITGAPGLGKASLNGSMLRFNPLNDFQDLKEGQTRAVKIEVTATDPYGQSTTEEVTVRVIGTNDAPDMVAGWMVAAEDGPVRRLDLDTIASDPEGGALSYAIVGQPDEGIASIRGSTLRFRAGDDFQDLAPGEHRDVEVAVLATDPQGVSSREVVTVRVLGRTDAPEIEAVRLQTTEDGPVARLDLDTITTDPEGDAVTYEITGAPELGKATLRGSTLRFNPGQDFQFLDEGQRRNVQIEVTATDSTGERSVQVITASVTGADDGPVLRPAVLRAREDGDPVQLNLNRIYDDPDSSGPISYVIAGDIKAGTARINGSTLIYDPGDGFQTMAMGEVRKVFVPVTAFENGGSPTTFNVTVEVRGRNDNPTFRSYRFDTDPETKTGEVNLRRYTDDIDKSDRSKPFVYEIIEQPNVGRAWVEGNTLYYDAMDESDFLKEGQVGRFDAKIRITDANGGSTEGFVGFRVEGENDAPVFLPENRVFTVSADDLAIIDYRDVFMDPEGETLVYGVNGNNRPEVDTDYNSGGFLTFDPGRLYQDLEPGQTRSRYFSVRAEDQEFSTGWKTIEIQVVGQPDPVGRPSGFGFQIVGGVENSRLAYTLQNVGDLDNDGIDDLYVAQGNYVPSQGSGQPSTTSPDAFVLFGRDQSAGEFFPSRVSAVSSTGATDLYPGQDQDFLGSAVAPLGDVNGDGIDDILIGSRAKDTLFVLFGRDGQPFDLQTDLSALDGSDGFALRHRIDGQVGEILAEDLDGDGLNDILIQGPDNGTYSVVFGRSTGFGASVDVAALAPDEGTVFAAETFFNMGDVNGDGFDDLVIESEAEGGTYLVFGDAQGWWDATSGFRDWTDGDSVLLTGPESFEVSKTRIDINGDGLNDIVARDNSLYLDVLGYVYDFPSDVYVVYGRDSGFGTTLDLLDLDGSDGFTLRNYWHDETGTLSASNAGDVNGDGIEDLIVSGVYADGYTATVDDLHKTYHFNRVSFLLFGTDEGFNADIELKELDGSDGYRIIGEWQDSDFLSGGRAEGAGDINGDGFDDLVIGDYRLEVDGAENAGKAYVIFGGPGLSDYDASDGTEDGTLYLSALSGVQELF</sequence>